<comment type="similarity">
    <text evidence="2">Belongs to the binding-protein-dependent transport system permease family. MalFG subfamily.</text>
</comment>
<organism evidence="11 12">
    <name type="scientific">Butyrivibrio fibrisolvens DSM 3071</name>
    <dbReference type="NCBI Taxonomy" id="1121131"/>
    <lineage>
        <taxon>Bacteria</taxon>
        <taxon>Bacillati</taxon>
        <taxon>Bacillota</taxon>
        <taxon>Clostridia</taxon>
        <taxon>Lachnospirales</taxon>
        <taxon>Lachnospiraceae</taxon>
        <taxon>Butyrivibrio</taxon>
    </lineage>
</organism>
<reference evidence="12" key="1">
    <citation type="submission" date="2016-11" db="EMBL/GenBank/DDBJ databases">
        <authorList>
            <person name="Varghese N."/>
            <person name="Submissions S."/>
        </authorList>
    </citation>
    <scope>NUCLEOTIDE SEQUENCE [LARGE SCALE GENOMIC DNA]</scope>
    <source>
        <strain evidence="12">DSM 3071</strain>
    </source>
</reference>
<evidence type="ECO:0000256" key="3">
    <source>
        <dbReference type="ARBA" id="ARBA00022448"/>
    </source>
</evidence>
<dbReference type="Pfam" id="PF00528">
    <property type="entry name" value="BPD_transp_1"/>
    <property type="match status" value="1"/>
</dbReference>
<feature type="transmembrane region" description="Helical" evidence="9">
    <location>
        <begin position="174"/>
        <end position="195"/>
    </location>
</feature>
<feature type="transmembrane region" description="Helical" evidence="9">
    <location>
        <begin position="109"/>
        <end position="128"/>
    </location>
</feature>
<comment type="subcellular location">
    <subcellularLocation>
        <location evidence="1 9">Cell membrane</location>
        <topology evidence="1 9">Multi-pass membrane protein</topology>
    </subcellularLocation>
</comment>
<feature type="transmembrane region" description="Helical" evidence="9">
    <location>
        <begin position="36"/>
        <end position="56"/>
    </location>
</feature>
<dbReference type="InterPro" id="IPR000515">
    <property type="entry name" value="MetI-like"/>
</dbReference>
<keyword evidence="12" id="KW-1185">Reference proteome</keyword>
<keyword evidence="7 9" id="KW-1133">Transmembrane helix</keyword>
<dbReference type="GO" id="GO:0042956">
    <property type="term" value="P:maltodextrin transmembrane transport"/>
    <property type="evidence" value="ECO:0007669"/>
    <property type="project" value="TreeGrafter"/>
</dbReference>
<evidence type="ECO:0000256" key="4">
    <source>
        <dbReference type="ARBA" id="ARBA00022475"/>
    </source>
</evidence>
<dbReference type="STRING" id="1121131.SAMN02745229_01783"/>
<evidence type="ECO:0000256" key="7">
    <source>
        <dbReference type="ARBA" id="ARBA00022989"/>
    </source>
</evidence>
<dbReference type="CDD" id="cd06261">
    <property type="entry name" value="TM_PBP2"/>
    <property type="match status" value="1"/>
</dbReference>
<dbReference type="AlphaFoldDB" id="A0A1M5YY32"/>
<evidence type="ECO:0000256" key="1">
    <source>
        <dbReference type="ARBA" id="ARBA00004651"/>
    </source>
</evidence>
<accession>A0A1M5YY32</accession>
<dbReference type="GO" id="GO:0005886">
    <property type="term" value="C:plasma membrane"/>
    <property type="evidence" value="ECO:0007669"/>
    <property type="project" value="UniProtKB-SubCell"/>
</dbReference>
<evidence type="ECO:0000256" key="2">
    <source>
        <dbReference type="ARBA" id="ARBA00009047"/>
    </source>
</evidence>
<sequence length="442" mass="49014">MNMTSLTGDTNMMNFEKKADITGKEKIVIGIRLRNLRIALIASIIPMLGLFMPVTSKSVGGRSYVEIVGQLRLSGGAGFILYLWGAVFICAQILMAIITNIRPDKKLGFSWLIISALNTVAISIELFASKLIFDAAGILNGKFLVQDFGIVYWISLIAAYVALANVMKGMRIHTGYIILVILSIIWLFPILWIVLTAFRGEGGYYVGYFFPKNLTFDNFIKLLSPGSIIPFRKWWVNTFIVAVCTCLLSTMIILATSYTLSRTRFAGRKTLMKFMLIIGMFPGFMSMIAVYNILKGIGLSQTLAALVIVSAAGSAMGYYICKGFFDTIPKSLDEAATIDGATRWQTFIKITIPLSKPIIIYTILTSFLGPWTDYIFPSMVLGDKQESYTVAVGLKWLTDFQRIDSYYTQFAAGALMVSIPIVILFIVLQRFYVEGLSGSVKG</sequence>
<feature type="domain" description="ABC transmembrane type-1" evidence="10">
    <location>
        <begin position="235"/>
        <end position="428"/>
    </location>
</feature>
<dbReference type="Proteomes" id="UP000184278">
    <property type="component" value="Unassembled WGS sequence"/>
</dbReference>
<feature type="transmembrane region" description="Helical" evidence="9">
    <location>
        <begin position="234"/>
        <end position="254"/>
    </location>
</feature>
<evidence type="ECO:0000256" key="9">
    <source>
        <dbReference type="RuleBase" id="RU363032"/>
    </source>
</evidence>
<dbReference type="PROSITE" id="PS50928">
    <property type="entry name" value="ABC_TM1"/>
    <property type="match status" value="1"/>
</dbReference>
<evidence type="ECO:0000256" key="5">
    <source>
        <dbReference type="ARBA" id="ARBA00022597"/>
    </source>
</evidence>
<dbReference type="PANTHER" id="PTHR32243">
    <property type="entry name" value="MALTOSE TRANSPORT SYSTEM PERMEASE-RELATED"/>
    <property type="match status" value="1"/>
</dbReference>
<evidence type="ECO:0000256" key="6">
    <source>
        <dbReference type="ARBA" id="ARBA00022692"/>
    </source>
</evidence>
<keyword evidence="8 9" id="KW-0472">Membrane</keyword>
<dbReference type="PANTHER" id="PTHR32243:SF50">
    <property type="entry name" value="MALTOSE_MALTODEXTRIN TRANSPORT SYSTEM PERMEASE PROTEIN MALG"/>
    <property type="match status" value="1"/>
</dbReference>
<dbReference type="EMBL" id="FQXK01000014">
    <property type="protein sequence ID" value="SHI16748.1"/>
    <property type="molecule type" value="Genomic_DNA"/>
</dbReference>
<dbReference type="SUPFAM" id="SSF161098">
    <property type="entry name" value="MetI-like"/>
    <property type="match status" value="1"/>
</dbReference>
<keyword evidence="4" id="KW-1003">Cell membrane</keyword>
<dbReference type="GeneID" id="89508492"/>
<evidence type="ECO:0000259" key="10">
    <source>
        <dbReference type="PROSITE" id="PS50928"/>
    </source>
</evidence>
<name>A0A1M5YY32_BUTFI</name>
<dbReference type="InterPro" id="IPR050901">
    <property type="entry name" value="BP-dep_ABC_trans_perm"/>
</dbReference>
<dbReference type="InterPro" id="IPR035906">
    <property type="entry name" value="MetI-like_sf"/>
</dbReference>
<evidence type="ECO:0000313" key="11">
    <source>
        <dbReference type="EMBL" id="SHI16748.1"/>
    </source>
</evidence>
<feature type="transmembrane region" description="Helical" evidence="9">
    <location>
        <begin position="406"/>
        <end position="428"/>
    </location>
</feature>
<dbReference type="GO" id="GO:0015423">
    <property type="term" value="F:ABC-type maltose transporter activity"/>
    <property type="evidence" value="ECO:0007669"/>
    <property type="project" value="TreeGrafter"/>
</dbReference>
<proteinExistence type="inferred from homology"/>
<evidence type="ECO:0000256" key="8">
    <source>
        <dbReference type="ARBA" id="ARBA00023136"/>
    </source>
</evidence>
<feature type="transmembrane region" description="Helical" evidence="9">
    <location>
        <begin position="148"/>
        <end position="167"/>
    </location>
</feature>
<evidence type="ECO:0000313" key="12">
    <source>
        <dbReference type="Proteomes" id="UP000184278"/>
    </source>
</evidence>
<protein>
    <submittedName>
        <fullName evidence="11">Arabinogalactan oligomer / maltooligosaccharide transport system permease protein</fullName>
    </submittedName>
</protein>
<keyword evidence="6 9" id="KW-0812">Transmembrane</keyword>
<feature type="transmembrane region" description="Helical" evidence="9">
    <location>
        <begin position="300"/>
        <end position="321"/>
    </location>
</feature>
<keyword evidence="5" id="KW-0762">Sugar transport</keyword>
<feature type="transmembrane region" description="Helical" evidence="9">
    <location>
        <begin position="274"/>
        <end position="294"/>
    </location>
</feature>
<dbReference type="RefSeq" id="WP_242951166.1">
    <property type="nucleotide sequence ID" value="NZ_FQXK01000014.1"/>
</dbReference>
<feature type="transmembrane region" description="Helical" evidence="9">
    <location>
        <begin position="76"/>
        <end position="97"/>
    </location>
</feature>
<dbReference type="Gene3D" id="1.10.3720.10">
    <property type="entry name" value="MetI-like"/>
    <property type="match status" value="1"/>
</dbReference>
<gene>
    <name evidence="11" type="ORF">SAMN02745229_01783</name>
</gene>
<keyword evidence="3 9" id="KW-0813">Transport</keyword>